<evidence type="ECO:0000256" key="1">
    <source>
        <dbReference type="SAM" id="MobiDB-lite"/>
    </source>
</evidence>
<sequence>MKQGNYWANNVKEGEVVEEFMKKEIGFSDSKMVEHFCSQAVVKKDNNDDKNSPSSPSLVSQEITNSNSTRDDSTSLENSPQLNPEKDKSPEVKNSVKTIRFENKENNSQNNSAKSNDDNKVQIIDPRSIKQITLTADGNLVIEFNSEKLENGDSISQNQQVITSEQINNNQELQKIKNYCQRNGKNSLSQQELNSLINTNKSDSALANKIKNDNNNTLAIGLVAAFALIVGLVIGLVVKRKKRN</sequence>
<dbReference type="AlphaFoldDB" id="A0A9N9BI46"/>
<feature type="compositionally biased region" description="Basic and acidic residues" evidence="1">
    <location>
        <begin position="42"/>
        <end position="51"/>
    </location>
</feature>
<keyword evidence="2" id="KW-0812">Transmembrane</keyword>
<reference evidence="3" key="1">
    <citation type="submission" date="2021-06" db="EMBL/GenBank/DDBJ databases">
        <authorList>
            <person name="Kallberg Y."/>
            <person name="Tangrot J."/>
            <person name="Rosling A."/>
        </authorList>
    </citation>
    <scope>NUCLEOTIDE SEQUENCE</scope>
    <source>
        <strain evidence="3">BR232B</strain>
    </source>
</reference>
<feature type="region of interest" description="Disordered" evidence="1">
    <location>
        <begin position="42"/>
        <end position="122"/>
    </location>
</feature>
<dbReference type="Proteomes" id="UP000789739">
    <property type="component" value="Unassembled WGS sequence"/>
</dbReference>
<keyword evidence="4" id="KW-1185">Reference proteome</keyword>
<evidence type="ECO:0000256" key="2">
    <source>
        <dbReference type="SAM" id="Phobius"/>
    </source>
</evidence>
<name>A0A9N9BI46_9GLOM</name>
<evidence type="ECO:0000313" key="4">
    <source>
        <dbReference type="Proteomes" id="UP000789739"/>
    </source>
</evidence>
<keyword evidence="2" id="KW-0472">Membrane</keyword>
<accession>A0A9N9BI46</accession>
<dbReference type="OrthoDB" id="2446062at2759"/>
<evidence type="ECO:0000313" key="3">
    <source>
        <dbReference type="EMBL" id="CAG8568809.1"/>
    </source>
</evidence>
<gene>
    <name evidence="3" type="ORF">PBRASI_LOCUS5987</name>
</gene>
<organism evidence="3 4">
    <name type="scientific">Paraglomus brasilianum</name>
    <dbReference type="NCBI Taxonomy" id="144538"/>
    <lineage>
        <taxon>Eukaryota</taxon>
        <taxon>Fungi</taxon>
        <taxon>Fungi incertae sedis</taxon>
        <taxon>Mucoromycota</taxon>
        <taxon>Glomeromycotina</taxon>
        <taxon>Glomeromycetes</taxon>
        <taxon>Paraglomerales</taxon>
        <taxon>Paraglomeraceae</taxon>
        <taxon>Paraglomus</taxon>
    </lineage>
</organism>
<dbReference type="EMBL" id="CAJVPI010000751">
    <property type="protein sequence ID" value="CAG8568809.1"/>
    <property type="molecule type" value="Genomic_DNA"/>
</dbReference>
<proteinExistence type="predicted"/>
<protein>
    <submittedName>
        <fullName evidence="3">6551_t:CDS:1</fullName>
    </submittedName>
</protein>
<comment type="caution">
    <text evidence="3">The sequence shown here is derived from an EMBL/GenBank/DDBJ whole genome shotgun (WGS) entry which is preliminary data.</text>
</comment>
<keyword evidence="2" id="KW-1133">Transmembrane helix</keyword>
<feature type="transmembrane region" description="Helical" evidence="2">
    <location>
        <begin position="218"/>
        <end position="238"/>
    </location>
</feature>